<evidence type="ECO:0000313" key="2">
    <source>
        <dbReference type="Proteomes" id="UP000054342"/>
    </source>
</evidence>
<dbReference type="Proteomes" id="UP000054342">
    <property type="component" value="Unassembled WGS sequence"/>
</dbReference>
<organism evidence="1 2">
    <name type="scientific">Exophiala xenobiotica</name>
    <dbReference type="NCBI Taxonomy" id="348802"/>
    <lineage>
        <taxon>Eukaryota</taxon>
        <taxon>Fungi</taxon>
        <taxon>Dikarya</taxon>
        <taxon>Ascomycota</taxon>
        <taxon>Pezizomycotina</taxon>
        <taxon>Eurotiomycetes</taxon>
        <taxon>Chaetothyriomycetidae</taxon>
        <taxon>Chaetothyriales</taxon>
        <taxon>Herpotrichiellaceae</taxon>
        <taxon>Exophiala</taxon>
    </lineage>
</organism>
<keyword evidence="2" id="KW-1185">Reference proteome</keyword>
<name>A0A0D2BLN0_9EURO</name>
<reference evidence="1 2" key="1">
    <citation type="submission" date="2015-01" db="EMBL/GenBank/DDBJ databases">
        <title>The Genome Sequence of Exophiala xenobiotica CBS118157.</title>
        <authorList>
            <consortium name="The Broad Institute Genomics Platform"/>
            <person name="Cuomo C."/>
            <person name="de Hoog S."/>
            <person name="Gorbushina A."/>
            <person name="Stielow B."/>
            <person name="Teixiera M."/>
            <person name="Abouelleil A."/>
            <person name="Chapman S.B."/>
            <person name="Priest M."/>
            <person name="Young S.K."/>
            <person name="Wortman J."/>
            <person name="Nusbaum C."/>
            <person name="Birren B."/>
        </authorList>
    </citation>
    <scope>NUCLEOTIDE SEQUENCE [LARGE SCALE GENOMIC DNA]</scope>
    <source>
        <strain evidence="1 2">CBS 118157</strain>
    </source>
</reference>
<protein>
    <submittedName>
        <fullName evidence="1">Uncharacterized protein</fullName>
    </submittedName>
</protein>
<evidence type="ECO:0000313" key="1">
    <source>
        <dbReference type="EMBL" id="KIW53441.1"/>
    </source>
</evidence>
<proteinExistence type="predicted"/>
<gene>
    <name evidence="1" type="ORF">PV05_09014</name>
</gene>
<dbReference type="AlphaFoldDB" id="A0A0D2BLN0"/>
<accession>A0A0D2BLN0</accession>
<dbReference type="HOGENOM" id="CLU_1786867_0_0_1"/>
<dbReference type="EMBL" id="KN847321">
    <property type="protein sequence ID" value="KIW53441.1"/>
    <property type="molecule type" value="Genomic_DNA"/>
</dbReference>
<sequence>MCGCCTLAEFVHLHSYEGPCGYIHLLQKQSGQGGSSPQGPQCVNSNTKPFPRLPRCTITRSHHLLVAPAAPFSLLTLIAPPLLRVQLRRQRSTVTSVYRSFFVDYAVSLGSNYPLPFTETWQLRSLLRPAPSPRSKQSVGRDAKE</sequence>
<dbReference type="RefSeq" id="XP_013314025.1">
    <property type="nucleotide sequence ID" value="XM_013458571.1"/>
</dbReference>
<dbReference type="GeneID" id="25330922"/>